<reference evidence="7 8" key="1">
    <citation type="submission" date="2011-06" db="EMBL/GenBank/DDBJ databases">
        <title>The draft genome of Thiocapsa marina 5811.</title>
        <authorList>
            <consortium name="US DOE Joint Genome Institute (JGI-PGF)"/>
            <person name="Lucas S."/>
            <person name="Han J."/>
            <person name="Cheng J.-F."/>
            <person name="Goodwin L."/>
            <person name="Pitluck S."/>
            <person name="Peters L."/>
            <person name="Land M.L."/>
            <person name="Hauser L."/>
            <person name="Vogl K."/>
            <person name="Liu Z."/>
            <person name="Imhoff J."/>
            <person name="Thiel V."/>
            <person name="Frigaard N.-U."/>
            <person name="Bryant D."/>
            <person name="Woyke T.J."/>
        </authorList>
    </citation>
    <scope>NUCLEOTIDE SEQUENCE [LARGE SCALE GENOMIC DNA]</scope>
    <source>
        <strain evidence="7 8">5811</strain>
    </source>
</reference>
<comment type="cofactor">
    <cofactor evidence="5">
        <name>Mg(2+)</name>
        <dbReference type="ChEBI" id="CHEBI:18420"/>
    </cofactor>
</comment>
<dbReference type="RefSeq" id="WP_007193722.1">
    <property type="nucleotide sequence ID" value="NZ_AFWV01000009.1"/>
</dbReference>
<dbReference type="STRING" id="768671.ThimaDRAFT_2850"/>
<feature type="binding site" evidence="5">
    <location>
        <position position="6"/>
    </location>
    <ligand>
        <name>Mg(2+)</name>
        <dbReference type="ChEBI" id="CHEBI:18420"/>
    </ligand>
</feature>
<keyword evidence="4 5" id="KW-0378">Hydrolase</keyword>
<evidence type="ECO:0000256" key="5">
    <source>
        <dbReference type="HAMAP-Rule" id="MF_00265"/>
    </source>
</evidence>
<evidence type="ECO:0000256" key="2">
    <source>
        <dbReference type="ARBA" id="ARBA00022722"/>
    </source>
</evidence>
<dbReference type="PATRIC" id="fig|768671.3.peg.3014"/>
<dbReference type="EMBL" id="AFWV01000009">
    <property type="protein sequence ID" value="EGV17791.1"/>
    <property type="molecule type" value="Genomic_DNA"/>
</dbReference>
<dbReference type="EC" id="3.1.-.-" evidence="5"/>
<keyword evidence="3 5" id="KW-0479">Metal-binding</keyword>
<dbReference type="eggNOG" id="COG1848">
    <property type="taxonomic scope" value="Bacteria"/>
</dbReference>
<keyword evidence="2 5" id="KW-0540">Nuclease</keyword>
<dbReference type="InterPro" id="IPR029060">
    <property type="entry name" value="PIN-like_dom_sf"/>
</dbReference>
<keyword evidence="8" id="KW-1185">Reference proteome</keyword>
<evidence type="ECO:0000256" key="3">
    <source>
        <dbReference type="ARBA" id="ARBA00022723"/>
    </source>
</evidence>
<keyword evidence="5" id="KW-0800">Toxin</keyword>
<accession>F9UD47</accession>
<sequence length="144" mass="15434">MRRYFDTSLLVAALIREAGTAAAKTYLTGCGDEPWLISRWVTTEFSSALAIKVRTGMITTSEQNAALTMFRRFSALRLDVVNIESADFDVAAEMSGHSGVALRAGDALHLAVCRRLGTRLATFDAGLAAAANHHGVTTDFLTAP</sequence>
<gene>
    <name evidence="5" type="primary">vapC</name>
    <name evidence="7" type="ORF">ThimaDRAFT_2850</name>
</gene>
<dbReference type="AlphaFoldDB" id="F9UD47"/>
<feature type="binding site" evidence="5">
    <location>
        <position position="106"/>
    </location>
    <ligand>
        <name>Mg(2+)</name>
        <dbReference type="ChEBI" id="CHEBI:18420"/>
    </ligand>
</feature>
<evidence type="ECO:0000256" key="1">
    <source>
        <dbReference type="ARBA" id="ARBA00022649"/>
    </source>
</evidence>
<dbReference type="GO" id="GO:0016787">
    <property type="term" value="F:hydrolase activity"/>
    <property type="evidence" value="ECO:0007669"/>
    <property type="project" value="UniProtKB-KW"/>
</dbReference>
<protein>
    <recommendedName>
        <fullName evidence="5">Ribonuclease VapC</fullName>
        <shortName evidence="5">RNase VapC</shortName>
        <ecNumber evidence="5">3.1.-.-</ecNumber>
    </recommendedName>
    <alternativeName>
        <fullName evidence="5">Toxin VapC</fullName>
    </alternativeName>
</protein>
<organism evidence="7 8">
    <name type="scientific">Thiocapsa marina 5811</name>
    <dbReference type="NCBI Taxonomy" id="768671"/>
    <lineage>
        <taxon>Bacteria</taxon>
        <taxon>Pseudomonadati</taxon>
        <taxon>Pseudomonadota</taxon>
        <taxon>Gammaproteobacteria</taxon>
        <taxon>Chromatiales</taxon>
        <taxon>Chromatiaceae</taxon>
        <taxon>Thiocapsa</taxon>
    </lineage>
</organism>
<keyword evidence="5" id="KW-0460">Magnesium</keyword>
<dbReference type="HAMAP" id="MF_00265">
    <property type="entry name" value="VapC_Nob1"/>
    <property type="match status" value="1"/>
</dbReference>
<keyword evidence="1 5" id="KW-1277">Toxin-antitoxin system</keyword>
<dbReference type="GO" id="GO:0004540">
    <property type="term" value="F:RNA nuclease activity"/>
    <property type="evidence" value="ECO:0007669"/>
    <property type="project" value="InterPro"/>
</dbReference>
<dbReference type="Pfam" id="PF01850">
    <property type="entry name" value="PIN"/>
    <property type="match status" value="1"/>
</dbReference>
<proteinExistence type="inferred from homology"/>
<evidence type="ECO:0000256" key="4">
    <source>
        <dbReference type="ARBA" id="ARBA00022801"/>
    </source>
</evidence>
<feature type="domain" description="PIN" evidence="6">
    <location>
        <begin position="4"/>
        <end position="131"/>
    </location>
</feature>
<name>F9UD47_9GAMM</name>
<evidence type="ECO:0000259" key="6">
    <source>
        <dbReference type="Pfam" id="PF01850"/>
    </source>
</evidence>
<comment type="function">
    <text evidence="5">Toxic component of a toxin-antitoxin (TA) system. An RNase.</text>
</comment>
<dbReference type="OrthoDB" id="557780at2"/>
<dbReference type="GO" id="GO:0000287">
    <property type="term" value="F:magnesium ion binding"/>
    <property type="evidence" value="ECO:0007669"/>
    <property type="project" value="UniProtKB-UniRule"/>
</dbReference>
<dbReference type="CDD" id="cd09874">
    <property type="entry name" value="PIN_MT3492-like"/>
    <property type="match status" value="1"/>
</dbReference>
<evidence type="ECO:0000313" key="8">
    <source>
        <dbReference type="Proteomes" id="UP000005459"/>
    </source>
</evidence>
<dbReference type="InterPro" id="IPR022907">
    <property type="entry name" value="VapC_family"/>
</dbReference>
<dbReference type="GO" id="GO:0090729">
    <property type="term" value="F:toxin activity"/>
    <property type="evidence" value="ECO:0007669"/>
    <property type="project" value="UniProtKB-KW"/>
</dbReference>
<comment type="similarity">
    <text evidence="5">Belongs to the PINc/VapC protein family.</text>
</comment>
<evidence type="ECO:0000313" key="7">
    <source>
        <dbReference type="EMBL" id="EGV17791.1"/>
    </source>
</evidence>
<dbReference type="Gene3D" id="3.40.50.1010">
    <property type="entry name" value="5'-nuclease"/>
    <property type="match status" value="1"/>
</dbReference>
<dbReference type="Proteomes" id="UP000005459">
    <property type="component" value="Unassembled WGS sequence"/>
</dbReference>
<dbReference type="SUPFAM" id="SSF88723">
    <property type="entry name" value="PIN domain-like"/>
    <property type="match status" value="1"/>
</dbReference>
<dbReference type="InterPro" id="IPR002716">
    <property type="entry name" value="PIN_dom"/>
</dbReference>